<dbReference type="PATRIC" id="fig|1051646.9.peg.3589"/>
<proteinExistence type="predicted"/>
<feature type="signal peptide" evidence="1">
    <location>
        <begin position="1"/>
        <end position="17"/>
    </location>
</feature>
<sequence length="203" mass="23409">MKKATLILLFCCAQSFAHPHSWIEMNTYIQGNEQEITSLYMVWEFDAMTTAYMLDGEDRSDPTMLKRLANSIAENMLGHHYFTYFYQDENPIKYRKAIDPDLTLKRGKATLRFDLPLAKPVPLNSDNLKLLIFDPTYYVDMSWNSATAIHLSDNMACNIRLEKPNPTPEQMAYAMALPIDADPDEALGQLFTETVYIDCHYNE</sequence>
<protein>
    <recommendedName>
        <fullName evidence="6">ABC transporter substrate-binding protein</fullName>
    </recommendedName>
</protein>
<dbReference type="Proteomes" id="UP000003836">
    <property type="component" value="Unassembled WGS sequence"/>
</dbReference>
<reference evidence="3 4" key="2">
    <citation type="journal article" date="2012" name="Int. J. Syst. Evol. Microbiol.">
        <title>Vibrio caribbeanicus sp. nov., isolated from the marine sponge Scleritoderma cyanea.</title>
        <authorList>
            <person name="Hoffmann M."/>
            <person name="Monday S.R."/>
            <person name="Allard M.W."/>
            <person name="Strain E.A."/>
            <person name="Whittaker P."/>
            <person name="Naum M."/>
            <person name="McCarthy P.J."/>
            <person name="Lopez J.V."/>
            <person name="Fischer M."/>
            <person name="Brown E.W."/>
        </authorList>
    </citation>
    <scope>NUCLEOTIDE SEQUENCE [LARGE SCALE GENOMIC DNA]</scope>
    <source>
        <strain evidence="3 4">ATCC 19109</strain>
    </source>
</reference>
<dbReference type="RefSeq" id="WP_004748125.1">
    <property type="nucleotide sequence ID" value="NZ_AFWI01000198.1"/>
</dbReference>
<feature type="chain" id="PRO_5003394219" description="ABC transporter substrate-binding protein" evidence="1">
    <location>
        <begin position="18"/>
        <end position="203"/>
    </location>
</feature>
<evidence type="ECO:0000313" key="2">
    <source>
        <dbReference type="EMBL" id="AIW16063.1"/>
    </source>
</evidence>
<dbReference type="eggNOG" id="COG3683">
    <property type="taxonomic scope" value="Bacteria"/>
</dbReference>
<evidence type="ECO:0000256" key="1">
    <source>
        <dbReference type="SAM" id="SignalP"/>
    </source>
</evidence>
<dbReference type="HOGENOM" id="CLU_088941_0_1_6"/>
<reference evidence="2 5" key="3">
    <citation type="submission" date="2014-08" db="EMBL/GenBank/DDBJ databases">
        <title>First Complete Genome Sequence of the Shellfish Pathogen Vibrio tubiashii.</title>
        <authorList>
            <person name="Richards G.P."/>
            <person name="Needleman D.S."/>
            <person name="Watson M.A."/>
            <person name="Bono J.L."/>
        </authorList>
    </citation>
    <scope>NUCLEOTIDE SEQUENCE [LARGE SCALE GENOMIC DNA]</scope>
    <source>
        <strain evidence="2 5">ATCC 19109</strain>
    </source>
</reference>
<dbReference type="GeneID" id="23446697"/>
<evidence type="ECO:0000313" key="5">
    <source>
        <dbReference type="Proteomes" id="UP000030071"/>
    </source>
</evidence>
<gene>
    <name evidence="2" type="ORF">IX91_18355</name>
    <name evidence="3" type="ORF">VITU9109_14893</name>
</gene>
<keyword evidence="4" id="KW-1185">Reference proteome</keyword>
<organism evidence="2 5">
    <name type="scientific">Vibrio tubiashii ATCC 19109</name>
    <dbReference type="NCBI Taxonomy" id="1051646"/>
    <lineage>
        <taxon>Bacteria</taxon>
        <taxon>Pseudomonadati</taxon>
        <taxon>Pseudomonadota</taxon>
        <taxon>Gammaproteobacteria</taxon>
        <taxon>Vibrionales</taxon>
        <taxon>Vibrionaceae</taxon>
        <taxon>Vibrio</taxon>
        <taxon>Vibrio oreintalis group</taxon>
    </lineage>
</organism>
<dbReference type="InterPro" id="IPR010412">
    <property type="entry name" value="DUF1007"/>
</dbReference>
<keyword evidence="1" id="KW-0732">Signal</keyword>
<name>F9TC13_9VIBR</name>
<accession>F9TC13</accession>
<dbReference type="KEGG" id="vtu:IX91_18355"/>
<evidence type="ECO:0000313" key="3">
    <source>
        <dbReference type="EMBL" id="EGU48431.1"/>
    </source>
</evidence>
<dbReference type="EMBL" id="CP009355">
    <property type="protein sequence ID" value="AIW16063.1"/>
    <property type="molecule type" value="Genomic_DNA"/>
</dbReference>
<dbReference type="EMBL" id="AFWI01000198">
    <property type="protein sequence ID" value="EGU48431.1"/>
    <property type="molecule type" value="Genomic_DNA"/>
</dbReference>
<evidence type="ECO:0000313" key="4">
    <source>
        <dbReference type="Proteomes" id="UP000003836"/>
    </source>
</evidence>
<dbReference type="AlphaFoldDB" id="F9TC13"/>
<evidence type="ECO:0008006" key="6">
    <source>
        <dbReference type="Google" id="ProtNLM"/>
    </source>
</evidence>
<dbReference type="Pfam" id="PF06226">
    <property type="entry name" value="DUF1007"/>
    <property type="match status" value="1"/>
</dbReference>
<dbReference type="Proteomes" id="UP000030071">
    <property type="component" value="Chromosome 2"/>
</dbReference>
<dbReference type="STRING" id="1051646.IX91_18355"/>
<reference evidence="3" key="1">
    <citation type="submission" date="2011-08" db="EMBL/GenBank/DDBJ databases">
        <authorList>
            <person name="Hoffman M."/>
            <person name="Strain E.A."/>
            <person name="Brown E."/>
            <person name="Allard M.W."/>
        </authorList>
    </citation>
    <scope>NUCLEOTIDE SEQUENCE</scope>
    <source>
        <strain evidence="3">ATCC 19109</strain>
    </source>
</reference>